<accession>A6TMA7</accession>
<dbReference type="STRING" id="293826.Amet_1114"/>
<evidence type="ECO:0000313" key="2">
    <source>
        <dbReference type="Proteomes" id="UP000001572"/>
    </source>
</evidence>
<dbReference type="RefSeq" id="WP_012062366.1">
    <property type="nucleotide sequence ID" value="NC_009633.1"/>
</dbReference>
<sequence>MINHCYCQLQNKDQFVKWVIQQLGPVLLGVKPAEILSFPTNIYETNNHVESIKHLFESSHKISCKEFYTPNGCMKIFFYNIKSLDNTLMELRNLKFLKGLGYSHDYQMDLYLDLIIEKLQKGEMPHEIGIFLGYPLKDVLGFIGHPSLKLTKVNGWRIYGNPQVSDLKCQQILAAKQQIKRQLETLEIENVVAAVS</sequence>
<dbReference type="AlphaFoldDB" id="A6TMA7"/>
<evidence type="ECO:0000313" key="1">
    <source>
        <dbReference type="EMBL" id="ABR47325.1"/>
    </source>
</evidence>
<evidence type="ECO:0008006" key="3">
    <source>
        <dbReference type="Google" id="ProtNLM"/>
    </source>
</evidence>
<reference evidence="2" key="1">
    <citation type="journal article" date="2016" name="Genome Announc.">
        <title>Complete genome sequence of Alkaliphilus metalliredigens strain QYMF, an alkaliphilic and metal-reducing bacterium isolated from borax-contaminated leachate ponds.</title>
        <authorList>
            <person name="Hwang C."/>
            <person name="Copeland A."/>
            <person name="Lucas S."/>
            <person name="Lapidus A."/>
            <person name="Barry K."/>
            <person name="Detter J.C."/>
            <person name="Glavina Del Rio T."/>
            <person name="Hammon N."/>
            <person name="Israni S."/>
            <person name="Dalin E."/>
            <person name="Tice H."/>
            <person name="Pitluck S."/>
            <person name="Chertkov O."/>
            <person name="Brettin T."/>
            <person name="Bruce D."/>
            <person name="Han C."/>
            <person name="Schmutz J."/>
            <person name="Larimer F."/>
            <person name="Land M.L."/>
            <person name="Hauser L."/>
            <person name="Kyrpides N."/>
            <person name="Mikhailova N."/>
            <person name="Ye Q."/>
            <person name="Zhou J."/>
            <person name="Richardson P."/>
            <person name="Fields M.W."/>
        </authorList>
    </citation>
    <scope>NUCLEOTIDE SEQUENCE [LARGE SCALE GENOMIC DNA]</scope>
    <source>
        <strain evidence="2">QYMF</strain>
    </source>
</reference>
<dbReference type="Proteomes" id="UP000001572">
    <property type="component" value="Chromosome"/>
</dbReference>
<protein>
    <recommendedName>
        <fullName evidence="3">DUF3793 domain-containing protein</fullName>
    </recommendedName>
</protein>
<organism evidence="1 2">
    <name type="scientific">Alkaliphilus metalliredigens (strain QYMF)</name>
    <dbReference type="NCBI Taxonomy" id="293826"/>
    <lineage>
        <taxon>Bacteria</taxon>
        <taxon>Bacillati</taxon>
        <taxon>Bacillota</taxon>
        <taxon>Clostridia</taxon>
        <taxon>Peptostreptococcales</taxon>
        <taxon>Natronincolaceae</taxon>
        <taxon>Alkaliphilus</taxon>
    </lineage>
</organism>
<name>A6TMA7_ALKMQ</name>
<dbReference type="eggNOG" id="ENOG50331N7">
    <property type="taxonomic scope" value="Bacteria"/>
</dbReference>
<dbReference type="EMBL" id="CP000724">
    <property type="protein sequence ID" value="ABR47325.1"/>
    <property type="molecule type" value="Genomic_DNA"/>
</dbReference>
<dbReference type="Pfam" id="PF12672">
    <property type="entry name" value="DUF3793"/>
    <property type="match status" value="1"/>
</dbReference>
<keyword evidence="2" id="KW-1185">Reference proteome</keyword>
<gene>
    <name evidence="1" type="ordered locus">Amet_1114</name>
</gene>
<proteinExistence type="predicted"/>
<dbReference type="HOGENOM" id="CLU_080981_1_0_9"/>
<dbReference type="InterPro" id="IPR024523">
    <property type="entry name" value="DUF3793"/>
</dbReference>
<dbReference type="KEGG" id="amt:Amet_1114"/>